<sequence>MEEGNPNPQTSIDIKALVEGLDDSMRNVDLKGKGIVPSSEYHISIVKSNVRNVDPYQYTPDSIIVGPYHRKAEHRMEPVKLAMLLGALPGDEQKRRSTLHRYLGEIVGLLDKVRSYYADGAKECNDATLSKLLLVDGFYILQSFRVGSFGEESSSGQATGGSSGGGGMCAQDNIEHIRDVFYLLENQIPFFVLEKIYDLFYPPPETSDVKSTAEIVLDALEDSLQPLLKDLGYTQLEIRSSPDGVSPWHLLHLLYMHFKPTAVPDEMPANVNGGGVAATSAAAAFNVEEIERPPNSHWHIFPTWRMWLTRTAATTPAPVGEDGDAAAVQPHPAYRWHGATQYHTAGMTFEKRRLDGSSKARNILDVELRRLTVCIPTITVEDNTFRILRNLVALEQQSPRLGVNVTAYCLFMSHLAGTAKDVDLLVRKEIIVHFMGSDEEVAQGFADLCKGVSINLNDTGRTYLHKTWEKMEKRYNSRPINWIKLLQRKHLSNPVLVFALLVAMIPFVCNILQAVYAVKGYKAPK</sequence>
<dbReference type="PANTHER" id="PTHR31170:SF18">
    <property type="entry name" value="(WILD MALAYSIAN BANANA) HYPOTHETICAL PROTEIN"/>
    <property type="match status" value="1"/>
</dbReference>
<keyword evidence="1" id="KW-0472">Membrane</keyword>
<proteinExistence type="predicted"/>
<evidence type="ECO:0000313" key="2">
    <source>
        <dbReference type="EnsemblPlants" id="OPUNC09G04130.1"/>
    </source>
</evidence>
<keyword evidence="1" id="KW-0812">Transmembrane</keyword>
<dbReference type="OMA" id="TWEKMEK"/>
<feature type="transmembrane region" description="Helical" evidence="1">
    <location>
        <begin position="495"/>
        <end position="518"/>
    </location>
</feature>
<evidence type="ECO:0000313" key="3">
    <source>
        <dbReference type="Proteomes" id="UP000026962"/>
    </source>
</evidence>
<dbReference type="EnsemblPlants" id="OPUNC09G04130.1">
    <property type="protein sequence ID" value="OPUNC09G04130.1"/>
    <property type="gene ID" value="OPUNC09G04130"/>
</dbReference>
<reference evidence="2" key="1">
    <citation type="submission" date="2015-04" db="UniProtKB">
        <authorList>
            <consortium name="EnsemblPlants"/>
        </authorList>
    </citation>
    <scope>IDENTIFICATION</scope>
</reference>
<evidence type="ECO:0000256" key="1">
    <source>
        <dbReference type="SAM" id="Phobius"/>
    </source>
</evidence>
<dbReference type="InterPro" id="IPR004158">
    <property type="entry name" value="DUF247_pln"/>
</dbReference>
<dbReference type="STRING" id="4537.A0A0E0LZJ7"/>
<dbReference type="AlphaFoldDB" id="A0A0E0LZJ7"/>
<dbReference type="Pfam" id="PF03140">
    <property type="entry name" value="DUF247"/>
    <property type="match status" value="1"/>
</dbReference>
<organism evidence="2">
    <name type="scientific">Oryza punctata</name>
    <name type="common">Red rice</name>
    <dbReference type="NCBI Taxonomy" id="4537"/>
    <lineage>
        <taxon>Eukaryota</taxon>
        <taxon>Viridiplantae</taxon>
        <taxon>Streptophyta</taxon>
        <taxon>Embryophyta</taxon>
        <taxon>Tracheophyta</taxon>
        <taxon>Spermatophyta</taxon>
        <taxon>Magnoliopsida</taxon>
        <taxon>Liliopsida</taxon>
        <taxon>Poales</taxon>
        <taxon>Poaceae</taxon>
        <taxon>BOP clade</taxon>
        <taxon>Oryzoideae</taxon>
        <taxon>Oryzeae</taxon>
        <taxon>Oryzinae</taxon>
        <taxon>Oryza</taxon>
    </lineage>
</organism>
<dbReference type="Proteomes" id="UP000026962">
    <property type="component" value="Chromosome 9"/>
</dbReference>
<keyword evidence="3" id="KW-1185">Reference proteome</keyword>
<dbReference type="Gramene" id="OPUNC09G04130.1">
    <property type="protein sequence ID" value="OPUNC09G04130.1"/>
    <property type="gene ID" value="OPUNC09G04130"/>
</dbReference>
<protein>
    <submittedName>
        <fullName evidence="2">Uncharacterized protein</fullName>
    </submittedName>
</protein>
<name>A0A0E0LZJ7_ORYPU</name>
<keyword evidence="1" id="KW-1133">Transmembrane helix</keyword>
<dbReference type="eggNOG" id="ENOG502RY48">
    <property type="taxonomic scope" value="Eukaryota"/>
</dbReference>
<dbReference type="HOGENOM" id="CLU_020188_5_3_1"/>
<reference evidence="2" key="2">
    <citation type="submission" date="2018-05" db="EMBL/GenBank/DDBJ databases">
        <title>OpunRS2 (Oryza punctata Reference Sequence Version 2).</title>
        <authorList>
            <person name="Zhang J."/>
            <person name="Kudrna D."/>
            <person name="Lee S."/>
            <person name="Talag J."/>
            <person name="Welchert J."/>
            <person name="Wing R.A."/>
        </authorList>
    </citation>
    <scope>NUCLEOTIDE SEQUENCE [LARGE SCALE GENOMIC DNA]</scope>
</reference>
<accession>A0A0E0LZJ7</accession>
<dbReference type="PANTHER" id="PTHR31170">
    <property type="entry name" value="BNAC04G53230D PROTEIN"/>
    <property type="match status" value="1"/>
</dbReference>